<feature type="transmembrane region" description="Helical" evidence="1">
    <location>
        <begin position="32"/>
        <end position="51"/>
    </location>
</feature>
<dbReference type="InterPro" id="IPR006976">
    <property type="entry name" value="VanZ-like"/>
</dbReference>
<feature type="domain" description="VanZ-like" evidence="2">
    <location>
        <begin position="41"/>
        <end position="156"/>
    </location>
</feature>
<feature type="transmembrane region" description="Helical" evidence="1">
    <location>
        <begin position="173"/>
        <end position="198"/>
    </location>
</feature>
<feature type="transmembrane region" description="Helical" evidence="1">
    <location>
        <begin position="83"/>
        <end position="104"/>
    </location>
</feature>
<evidence type="ECO:0000313" key="3">
    <source>
        <dbReference type="EMBL" id="PXX78566.1"/>
    </source>
</evidence>
<dbReference type="EMBL" id="QJKH01000007">
    <property type="protein sequence ID" value="PXX78566.1"/>
    <property type="molecule type" value="Genomic_DNA"/>
</dbReference>
<dbReference type="InterPro" id="IPR053150">
    <property type="entry name" value="Teicoplanin_resist-assoc"/>
</dbReference>
<organism evidence="3 4">
    <name type="scientific">Dielma fastidiosa</name>
    <dbReference type="NCBI Taxonomy" id="1034346"/>
    <lineage>
        <taxon>Bacteria</taxon>
        <taxon>Bacillati</taxon>
        <taxon>Bacillota</taxon>
        <taxon>Erysipelotrichia</taxon>
        <taxon>Erysipelotrichales</taxon>
        <taxon>Erysipelotrichaceae</taxon>
        <taxon>Dielma</taxon>
    </lineage>
</organism>
<name>A0A318KSC8_9FIRM</name>
<dbReference type="AlphaFoldDB" id="A0A318KSC8"/>
<reference evidence="3 4" key="1">
    <citation type="submission" date="2018-05" db="EMBL/GenBank/DDBJ databases">
        <title>Genomic Encyclopedia of Type Strains, Phase IV (KMG-IV): sequencing the most valuable type-strain genomes for metagenomic binning, comparative biology and taxonomic classification.</title>
        <authorList>
            <person name="Goeker M."/>
        </authorList>
    </citation>
    <scope>NUCLEOTIDE SEQUENCE [LARGE SCALE GENOMIC DNA]</scope>
    <source>
        <strain evidence="3 4">JC118</strain>
    </source>
</reference>
<feature type="transmembrane region" description="Helical" evidence="1">
    <location>
        <begin position="109"/>
        <end position="129"/>
    </location>
</feature>
<sequence length="200" mass="23196">MKNLLIDLYELAAVMLPFFIVYALLSKKPKKLEHFIMAFIFACYIFAVYHLTNTGTLYDLLVYKMSHTADIINFEPFSMTIDWVGYLQNILLFIPFGMLLPLFFKRPNFLLCTLSGTLFSLMIECSQLLNKRSSDVDDLIMNTLGALIGYLLYKLILERLLKGKLQNLSRLEPLFYILAMFAGRFFLYNELGLAKILYGF</sequence>
<dbReference type="OrthoDB" id="9805025at2"/>
<feature type="transmembrane region" description="Helical" evidence="1">
    <location>
        <begin position="141"/>
        <end position="161"/>
    </location>
</feature>
<keyword evidence="1" id="KW-0812">Transmembrane</keyword>
<dbReference type="PANTHER" id="PTHR36834:SF2">
    <property type="entry name" value="MEMBRANE PROTEIN"/>
    <property type="match status" value="1"/>
</dbReference>
<dbReference type="STRING" id="1034346.GCA_000313565_02946"/>
<accession>A0A318KSC8</accession>
<keyword evidence="4" id="KW-1185">Reference proteome</keyword>
<dbReference type="Proteomes" id="UP000247612">
    <property type="component" value="Unassembled WGS sequence"/>
</dbReference>
<dbReference type="Pfam" id="PF04892">
    <property type="entry name" value="VanZ"/>
    <property type="match status" value="1"/>
</dbReference>
<keyword evidence="1" id="KW-0472">Membrane</keyword>
<proteinExistence type="predicted"/>
<evidence type="ECO:0000256" key="1">
    <source>
        <dbReference type="SAM" id="Phobius"/>
    </source>
</evidence>
<comment type="caution">
    <text evidence="3">The sequence shown here is derived from an EMBL/GenBank/DDBJ whole genome shotgun (WGS) entry which is preliminary data.</text>
</comment>
<keyword evidence="1" id="KW-1133">Transmembrane helix</keyword>
<gene>
    <name evidence="3" type="ORF">DES51_107107</name>
</gene>
<protein>
    <submittedName>
        <fullName evidence="3">Glycopeptide antibiotics resistance protein</fullName>
    </submittedName>
</protein>
<evidence type="ECO:0000313" key="4">
    <source>
        <dbReference type="Proteomes" id="UP000247612"/>
    </source>
</evidence>
<feature type="transmembrane region" description="Helical" evidence="1">
    <location>
        <begin position="6"/>
        <end position="25"/>
    </location>
</feature>
<evidence type="ECO:0000259" key="2">
    <source>
        <dbReference type="Pfam" id="PF04892"/>
    </source>
</evidence>
<dbReference type="RefSeq" id="WP_022939222.1">
    <property type="nucleotide sequence ID" value="NZ_CABKRQ010000008.1"/>
</dbReference>
<dbReference type="PANTHER" id="PTHR36834">
    <property type="entry name" value="MEMBRANE PROTEIN-RELATED"/>
    <property type="match status" value="1"/>
</dbReference>